<dbReference type="GeneID" id="78287788"/>
<keyword evidence="5" id="KW-1185">Reference proteome</keyword>
<dbReference type="Proteomes" id="UP000198558">
    <property type="component" value="Unassembled WGS sequence"/>
</dbReference>
<keyword evidence="1" id="KW-0328">Glycosyltransferase</keyword>
<dbReference type="PANTHER" id="PTHR22916">
    <property type="entry name" value="GLYCOSYLTRANSFERASE"/>
    <property type="match status" value="1"/>
</dbReference>
<dbReference type="AlphaFoldDB" id="A0A1I0D861"/>
<protein>
    <submittedName>
        <fullName evidence="4">Glycosyl transferase family 2</fullName>
    </submittedName>
</protein>
<evidence type="ECO:0000259" key="3">
    <source>
        <dbReference type="Pfam" id="PF00535"/>
    </source>
</evidence>
<feature type="domain" description="Glycosyltransferase 2-like" evidence="3">
    <location>
        <begin position="3"/>
        <end position="125"/>
    </location>
</feature>
<dbReference type="Gene3D" id="3.90.550.10">
    <property type="entry name" value="Spore Coat Polysaccharide Biosynthesis Protein SpsA, Chain A"/>
    <property type="match status" value="1"/>
</dbReference>
<proteinExistence type="predicted"/>
<organism evidence="4 5">
    <name type="scientific">Thomasclavelia cocleata</name>
    <dbReference type="NCBI Taxonomy" id="69824"/>
    <lineage>
        <taxon>Bacteria</taxon>
        <taxon>Bacillati</taxon>
        <taxon>Bacillota</taxon>
        <taxon>Erysipelotrichia</taxon>
        <taxon>Erysipelotrichales</taxon>
        <taxon>Coprobacillaceae</taxon>
        <taxon>Thomasclavelia</taxon>
    </lineage>
</organism>
<reference evidence="5" key="1">
    <citation type="submission" date="2016-10" db="EMBL/GenBank/DDBJ databases">
        <authorList>
            <person name="Varghese N."/>
            <person name="Submissions S."/>
        </authorList>
    </citation>
    <scope>NUCLEOTIDE SEQUENCE [LARGE SCALE GENOMIC DNA]</scope>
    <source>
        <strain evidence="5">DSM 1551</strain>
    </source>
</reference>
<dbReference type="EMBL" id="FOIN01000005">
    <property type="protein sequence ID" value="SET28448.1"/>
    <property type="molecule type" value="Genomic_DNA"/>
</dbReference>
<dbReference type="SUPFAM" id="SSF53448">
    <property type="entry name" value="Nucleotide-diphospho-sugar transferases"/>
    <property type="match status" value="1"/>
</dbReference>
<evidence type="ECO:0000313" key="4">
    <source>
        <dbReference type="EMBL" id="SET28448.1"/>
    </source>
</evidence>
<dbReference type="OrthoDB" id="9807674at2"/>
<evidence type="ECO:0000256" key="2">
    <source>
        <dbReference type="ARBA" id="ARBA00022679"/>
    </source>
</evidence>
<sequence length="347" mass="40929">MISVIVPVYNVENYLGKCLDSLINQTYKDIEIICINDGSTDNSLNILREYEQMDSRIIIIDQKNGGLSNARNIGLKEAAGEYIMFVDSDDWIDLETCKKGLDVMLKYSTDIVMWSYIREYGNKSLPKSIFDNDIYFDKKDTKEKIYRRLFGLYKEELSQPENADALVTVWGKLYKSELILKNNIRFIDTKKIGTCEDALFNMEVFKNVKSSYFINSCFYHYRKINTSVTSRYREDLYIKWDNLYELMNKQIEDNDLGLIFNEALSNRIALNMIDLGLNVTYSNKNTRDNCYELKKILKNSKVSKAVKNMDLQYFPIHWKIFFYFIKRNLIFPVYMMLIIMNKLRGII</sequence>
<evidence type="ECO:0000256" key="1">
    <source>
        <dbReference type="ARBA" id="ARBA00022676"/>
    </source>
</evidence>
<gene>
    <name evidence="4" type="ORF">SAMN04489758_10565</name>
</gene>
<dbReference type="InterPro" id="IPR029044">
    <property type="entry name" value="Nucleotide-diphossugar_trans"/>
</dbReference>
<dbReference type="PANTHER" id="PTHR22916:SF51">
    <property type="entry name" value="GLYCOSYLTRANSFERASE EPSH-RELATED"/>
    <property type="match status" value="1"/>
</dbReference>
<dbReference type="RefSeq" id="WP_157796135.1">
    <property type="nucleotide sequence ID" value="NZ_CAMWPS010000059.1"/>
</dbReference>
<dbReference type="Pfam" id="PF00535">
    <property type="entry name" value="Glycos_transf_2"/>
    <property type="match status" value="1"/>
</dbReference>
<keyword evidence="2 4" id="KW-0808">Transferase</keyword>
<dbReference type="GO" id="GO:0016757">
    <property type="term" value="F:glycosyltransferase activity"/>
    <property type="evidence" value="ECO:0007669"/>
    <property type="project" value="UniProtKB-KW"/>
</dbReference>
<dbReference type="InterPro" id="IPR001173">
    <property type="entry name" value="Glyco_trans_2-like"/>
</dbReference>
<name>A0A1I0D861_9FIRM</name>
<dbReference type="CDD" id="cd00761">
    <property type="entry name" value="Glyco_tranf_GTA_type"/>
    <property type="match status" value="1"/>
</dbReference>
<evidence type="ECO:0000313" key="5">
    <source>
        <dbReference type="Proteomes" id="UP000198558"/>
    </source>
</evidence>
<accession>A0A1I0D861</accession>